<protein>
    <recommendedName>
        <fullName evidence="2">AMIN-like domain-containing protein</fullName>
    </recommendedName>
</protein>
<dbReference type="InterPro" id="IPR056303">
    <property type="entry name" value="AMIN-like"/>
</dbReference>
<dbReference type="STRING" id="1184609.KILIM_069_00060"/>
<dbReference type="eggNOG" id="COG3409">
    <property type="taxonomic scope" value="Bacteria"/>
</dbReference>
<comment type="caution">
    <text evidence="3">The sequence shown here is derived from an EMBL/GenBank/DDBJ whole genome shotgun (WGS) entry which is preliminary data.</text>
</comment>
<dbReference type="Pfam" id="PF24837">
    <property type="entry name" value="AMIN-like"/>
    <property type="match status" value="1"/>
</dbReference>
<sequence>MAALVVGLSAGPAGAAGAVGAAASTSIQPATALSTAALAATPRATCDTRWGTGAKGNLPVSLSRNNHLTGVRAGRHSCFDRVVVDLDGTLANKGYSVRYVRSVTQDGSGNRVPLRGGAAIAVVIGAPAYDAKGQPTYRPRNPAELVNTRGFRTLRQAAFAGSFEGQTTLGLGVTKRTPMRAFVLRGTDGDRLVIDIAHR</sequence>
<keyword evidence="1" id="KW-0732">Signal</keyword>
<dbReference type="RefSeq" id="WP_006593970.1">
    <property type="nucleotide sequence ID" value="NZ_BAHD01000069.1"/>
</dbReference>
<feature type="signal peptide" evidence="1">
    <location>
        <begin position="1"/>
        <end position="15"/>
    </location>
</feature>
<feature type="domain" description="AMIN-like" evidence="2">
    <location>
        <begin position="67"/>
        <end position="198"/>
    </location>
</feature>
<proteinExistence type="predicted"/>
<gene>
    <name evidence="3" type="ORF">KILIM_069_00060</name>
</gene>
<feature type="chain" id="PRO_5039286309" description="AMIN-like domain-containing protein" evidence="1">
    <location>
        <begin position="16"/>
        <end position="199"/>
    </location>
</feature>
<accession>K6VMJ6</accession>
<dbReference type="EMBL" id="BAHD01000069">
    <property type="protein sequence ID" value="GAB97438.1"/>
    <property type="molecule type" value="Genomic_DNA"/>
</dbReference>
<dbReference type="Proteomes" id="UP000008366">
    <property type="component" value="Unassembled WGS sequence"/>
</dbReference>
<evidence type="ECO:0000256" key="1">
    <source>
        <dbReference type="SAM" id="SignalP"/>
    </source>
</evidence>
<evidence type="ECO:0000313" key="3">
    <source>
        <dbReference type="EMBL" id="GAB97438.1"/>
    </source>
</evidence>
<reference evidence="3 4" key="1">
    <citation type="submission" date="2012-08" db="EMBL/GenBank/DDBJ databases">
        <title>Whole genome shotgun sequence of Kineosphaera limosa NBRC 100340.</title>
        <authorList>
            <person name="Yoshida I."/>
            <person name="Isaki S."/>
            <person name="Hosoyama A."/>
            <person name="Tsuchikane K."/>
            <person name="Katsumata H."/>
            <person name="Ando Y."/>
            <person name="Ohji S."/>
            <person name="Hamada M."/>
            <person name="Tamura T."/>
            <person name="Yamazoe A."/>
            <person name="Yamazaki S."/>
            <person name="Fujita N."/>
        </authorList>
    </citation>
    <scope>NUCLEOTIDE SEQUENCE [LARGE SCALE GENOMIC DNA]</scope>
    <source>
        <strain evidence="3 4">NBRC 100340</strain>
    </source>
</reference>
<keyword evidence="4" id="KW-1185">Reference proteome</keyword>
<organism evidence="3 4">
    <name type="scientific">Kineosphaera limosa NBRC 100340</name>
    <dbReference type="NCBI Taxonomy" id="1184609"/>
    <lineage>
        <taxon>Bacteria</taxon>
        <taxon>Bacillati</taxon>
        <taxon>Actinomycetota</taxon>
        <taxon>Actinomycetes</taxon>
        <taxon>Micrococcales</taxon>
        <taxon>Dermatophilaceae</taxon>
        <taxon>Kineosphaera</taxon>
    </lineage>
</organism>
<name>K6VMJ6_9MICO</name>
<dbReference type="AlphaFoldDB" id="K6VMJ6"/>
<evidence type="ECO:0000313" key="4">
    <source>
        <dbReference type="Proteomes" id="UP000008366"/>
    </source>
</evidence>
<evidence type="ECO:0000259" key="2">
    <source>
        <dbReference type="Pfam" id="PF24837"/>
    </source>
</evidence>